<dbReference type="PANTHER" id="PTHR13071:SF4">
    <property type="entry name" value="SMALL RIBOSOMAL SUBUNIT PROTEIN MS22"/>
    <property type="match status" value="1"/>
</dbReference>
<dbReference type="Pfam" id="PF10245">
    <property type="entry name" value="MRP-S22"/>
    <property type="match status" value="1"/>
</dbReference>
<proteinExistence type="predicted"/>
<dbReference type="GO" id="GO:0003735">
    <property type="term" value="F:structural constituent of ribosome"/>
    <property type="evidence" value="ECO:0007669"/>
    <property type="project" value="TreeGrafter"/>
</dbReference>
<reference evidence="1" key="1">
    <citation type="submission" date="2023-10" db="EMBL/GenBank/DDBJ databases">
        <title>Genome assembly of Pristionchus species.</title>
        <authorList>
            <person name="Yoshida K."/>
            <person name="Sommer R.J."/>
        </authorList>
    </citation>
    <scope>NUCLEOTIDE SEQUENCE</scope>
    <source>
        <strain evidence="1">RS0144</strain>
    </source>
</reference>
<feature type="non-terminal residue" evidence="1">
    <location>
        <position position="103"/>
    </location>
</feature>
<dbReference type="EMBL" id="BTSX01000002">
    <property type="protein sequence ID" value="GMS86009.1"/>
    <property type="molecule type" value="Genomic_DNA"/>
</dbReference>
<organism evidence="1 2">
    <name type="scientific">Pristionchus entomophagus</name>
    <dbReference type="NCBI Taxonomy" id="358040"/>
    <lineage>
        <taxon>Eukaryota</taxon>
        <taxon>Metazoa</taxon>
        <taxon>Ecdysozoa</taxon>
        <taxon>Nematoda</taxon>
        <taxon>Chromadorea</taxon>
        <taxon>Rhabditida</taxon>
        <taxon>Rhabditina</taxon>
        <taxon>Diplogasteromorpha</taxon>
        <taxon>Diplogasteroidea</taxon>
        <taxon>Neodiplogasteridae</taxon>
        <taxon>Pristionchus</taxon>
    </lineage>
</organism>
<accession>A0AAV5SXB7</accession>
<dbReference type="Proteomes" id="UP001432027">
    <property type="component" value="Unassembled WGS sequence"/>
</dbReference>
<keyword evidence="2" id="KW-1185">Reference proteome</keyword>
<dbReference type="AlphaFoldDB" id="A0AAV5SXB7"/>
<gene>
    <name evidence="1" type="ORF">PENTCL1PPCAC_8184</name>
</gene>
<evidence type="ECO:0000313" key="2">
    <source>
        <dbReference type="Proteomes" id="UP001432027"/>
    </source>
</evidence>
<dbReference type="PANTHER" id="PTHR13071">
    <property type="entry name" value="MITOCHONDRIAL 28S RIBOSOMAL PROTEIN S22"/>
    <property type="match status" value="1"/>
</dbReference>
<sequence length="103" mass="12055">QYALDHDEHKNVMDMACWYYKSDDIRFIEVSRTIFDRTSDSGRFDGFHSTRYIGNLAFYLALNGNITPMLNWFGGKGKIAEAARLILLQKTLHPTWRYDVSEE</sequence>
<feature type="non-terminal residue" evidence="1">
    <location>
        <position position="1"/>
    </location>
</feature>
<protein>
    <recommendedName>
        <fullName evidence="3">Alginate lyase domain-containing protein</fullName>
    </recommendedName>
</protein>
<name>A0AAV5SXB7_9BILA</name>
<evidence type="ECO:0000313" key="1">
    <source>
        <dbReference type="EMBL" id="GMS86009.1"/>
    </source>
</evidence>
<dbReference type="InterPro" id="IPR019374">
    <property type="entry name" value="Ribosomal_mS22"/>
</dbReference>
<comment type="caution">
    <text evidence="1">The sequence shown here is derived from an EMBL/GenBank/DDBJ whole genome shotgun (WGS) entry which is preliminary data.</text>
</comment>
<evidence type="ECO:0008006" key="3">
    <source>
        <dbReference type="Google" id="ProtNLM"/>
    </source>
</evidence>
<dbReference type="GO" id="GO:0005763">
    <property type="term" value="C:mitochondrial small ribosomal subunit"/>
    <property type="evidence" value="ECO:0007669"/>
    <property type="project" value="TreeGrafter"/>
</dbReference>